<reference evidence="2" key="2">
    <citation type="submission" date="2020-09" db="EMBL/GenBank/DDBJ databases">
        <authorList>
            <person name="Sun Q."/>
            <person name="Zhou Y."/>
        </authorList>
    </citation>
    <scope>NUCLEOTIDE SEQUENCE</scope>
    <source>
        <strain evidence="2">CGMCC 4.7272</strain>
    </source>
</reference>
<sequence length="58" mass="6394">MWTSPEGDPIAVETAGTFDLDAELRIWIPGTPTPVQKTFTKGVDIYEVQAILTQFVAK</sequence>
<dbReference type="SUPFAM" id="SSF50729">
    <property type="entry name" value="PH domain-like"/>
    <property type="match status" value="1"/>
</dbReference>
<organism evidence="2 3">
    <name type="scientific">Streptomyces lacrimifluminis</name>
    <dbReference type="NCBI Taxonomy" id="1500077"/>
    <lineage>
        <taxon>Bacteria</taxon>
        <taxon>Bacillati</taxon>
        <taxon>Actinomycetota</taxon>
        <taxon>Actinomycetes</taxon>
        <taxon>Kitasatosporales</taxon>
        <taxon>Streptomycetaceae</taxon>
        <taxon>Streptomyces</taxon>
    </lineage>
</organism>
<keyword evidence="3" id="KW-1185">Reference proteome</keyword>
<dbReference type="AlphaFoldDB" id="A0A917NZX4"/>
<reference evidence="2" key="1">
    <citation type="journal article" date="2014" name="Int. J. Syst. Evol. Microbiol.">
        <title>Complete genome sequence of Corynebacterium casei LMG S-19264T (=DSM 44701T), isolated from a smear-ripened cheese.</title>
        <authorList>
            <consortium name="US DOE Joint Genome Institute (JGI-PGF)"/>
            <person name="Walter F."/>
            <person name="Albersmeier A."/>
            <person name="Kalinowski J."/>
            <person name="Ruckert C."/>
        </authorList>
    </citation>
    <scope>NUCLEOTIDE SEQUENCE</scope>
    <source>
        <strain evidence="2">CGMCC 4.7272</strain>
    </source>
</reference>
<dbReference type="Gene3D" id="2.30.29.50">
    <property type="entry name" value="Bacterial Pleckstrin homology domain"/>
    <property type="match status" value="1"/>
</dbReference>
<feature type="domain" description="Bacterial Pleckstrin homology" evidence="1">
    <location>
        <begin position="10"/>
        <end position="56"/>
    </location>
</feature>
<protein>
    <recommendedName>
        <fullName evidence="1">Bacterial Pleckstrin homology domain-containing protein</fullName>
    </recommendedName>
</protein>
<evidence type="ECO:0000259" key="1">
    <source>
        <dbReference type="Pfam" id="PF08000"/>
    </source>
</evidence>
<evidence type="ECO:0000313" key="3">
    <source>
        <dbReference type="Proteomes" id="UP000625682"/>
    </source>
</evidence>
<accession>A0A917NZX4</accession>
<dbReference type="Pfam" id="PF08000">
    <property type="entry name" value="bPH_1"/>
    <property type="match status" value="1"/>
</dbReference>
<dbReference type="InterPro" id="IPR037063">
    <property type="entry name" value="PHb_sf"/>
</dbReference>
<dbReference type="Proteomes" id="UP000625682">
    <property type="component" value="Unassembled WGS sequence"/>
</dbReference>
<proteinExistence type="predicted"/>
<dbReference type="InterPro" id="IPR012544">
    <property type="entry name" value="PHb"/>
</dbReference>
<evidence type="ECO:0000313" key="2">
    <source>
        <dbReference type="EMBL" id="GGJ45492.1"/>
    </source>
</evidence>
<gene>
    <name evidence="2" type="ORF">GCM10012282_47950</name>
</gene>
<comment type="caution">
    <text evidence="2">The sequence shown here is derived from an EMBL/GenBank/DDBJ whole genome shotgun (WGS) entry which is preliminary data.</text>
</comment>
<name>A0A917NZX4_9ACTN</name>
<dbReference type="EMBL" id="BMMU01000016">
    <property type="protein sequence ID" value="GGJ45492.1"/>
    <property type="molecule type" value="Genomic_DNA"/>
</dbReference>